<keyword evidence="1" id="KW-0812">Transmembrane</keyword>
<evidence type="ECO:0000313" key="2">
    <source>
        <dbReference type="WBParaSite" id="GPUH_0001498001-mRNA-1"/>
    </source>
</evidence>
<keyword evidence="1" id="KW-1133">Transmembrane helix</keyword>
<accession>A0A183E1W9</accession>
<dbReference type="WBParaSite" id="GPUH_0001498001-mRNA-1">
    <property type="protein sequence ID" value="GPUH_0001498001-mRNA-1"/>
    <property type="gene ID" value="GPUH_0001498001"/>
</dbReference>
<name>A0A183E1W9_9BILA</name>
<protein>
    <submittedName>
        <fullName evidence="2">Ion_trans domain-containing protein</fullName>
    </submittedName>
</protein>
<dbReference type="AlphaFoldDB" id="A0A183E1W9"/>
<keyword evidence="1" id="KW-0472">Membrane</keyword>
<sequence>LNMHNVAGLFIILGLGLIFAFCTVIVEFCIRSRQLAHDEQKPFWQEVLEELRFALNISKVHEHRTRRNLQQDSQELASPSAQLL</sequence>
<reference evidence="2" key="1">
    <citation type="submission" date="2016-06" db="UniProtKB">
        <authorList>
            <consortium name="WormBaseParasite"/>
        </authorList>
    </citation>
    <scope>IDENTIFICATION</scope>
</reference>
<proteinExistence type="predicted"/>
<feature type="transmembrane region" description="Helical" evidence="1">
    <location>
        <begin position="6"/>
        <end position="30"/>
    </location>
</feature>
<organism evidence="2">
    <name type="scientific">Gongylonema pulchrum</name>
    <dbReference type="NCBI Taxonomy" id="637853"/>
    <lineage>
        <taxon>Eukaryota</taxon>
        <taxon>Metazoa</taxon>
        <taxon>Ecdysozoa</taxon>
        <taxon>Nematoda</taxon>
        <taxon>Chromadorea</taxon>
        <taxon>Rhabditida</taxon>
        <taxon>Spirurina</taxon>
        <taxon>Spiruromorpha</taxon>
        <taxon>Spiruroidea</taxon>
        <taxon>Gongylonematidae</taxon>
        <taxon>Gongylonema</taxon>
    </lineage>
</organism>
<evidence type="ECO:0000256" key="1">
    <source>
        <dbReference type="SAM" id="Phobius"/>
    </source>
</evidence>